<gene>
    <name evidence="1" type="ORF">D2V17_03330</name>
</gene>
<keyword evidence="2" id="KW-1185">Reference proteome</keyword>
<comment type="caution">
    <text evidence="1">The sequence shown here is derived from an EMBL/GenBank/DDBJ whole genome shotgun (WGS) entry which is preliminary data.</text>
</comment>
<sequence length="370" mass="40784">MNDDAQEGTNTTLDALGLTAHELGNIANATFKFFNRDSIRKALNELLTASADTEARICQSLMSQAFSGGYGETGKYLVAQFTSEMIGSKIQLPQLLERVLAAPHTHRDLAHWWLLMTALDASSRFQMNSCGNCAREETLTGALLECLSGRGEVWAEYLRPAIGRMGAELRFHGIDLQVLGGEQETGGDFGLILDFDGRTVLPNERGPLDPRSRIVPLIFQAKRYTRPEADVSQHNPTRGYQKDRLATNECTSAYVFYEDGPAPISSPLPPLVKLVGNVTGYRTTDTLDQSLDLPSFLLRAATDQAFAAEAASPEDALRMIYSKADPEQLRALVVIASDPDASHRYSSWLSALAPEILHRRGPEEQELRRD</sequence>
<protein>
    <submittedName>
        <fullName evidence="1">Uncharacterized protein</fullName>
    </submittedName>
</protein>
<evidence type="ECO:0000313" key="2">
    <source>
        <dbReference type="Proteomes" id="UP000265366"/>
    </source>
</evidence>
<proteinExistence type="predicted"/>
<reference evidence="1 2" key="1">
    <citation type="submission" date="2018-08" db="EMBL/GenBank/DDBJ databases">
        <title>Erythrobacter zhengii sp.nov., a bacterium isolated from deep-sea sediment.</title>
        <authorList>
            <person name="Fang C."/>
            <person name="Wu Y.-H."/>
            <person name="Sun C."/>
            <person name="Wang H."/>
            <person name="Cheng H."/>
            <person name="Meng F.-X."/>
            <person name="Wang C.-S."/>
            <person name="Xu X.-W."/>
        </authorList>
    </citation>
    <scope>NUCLEOTIDE SEQUENCE [LARGE SCALE GENOMIC DNA]</scope>
    <source>
        <strain evidence="1 2">CCTCC AB 2015396</strain>
    </source>
</reference>
<name>A0A3A1PCA2_9SPHN</name>
<organism evidence="1 2">
    <name type="scientific">Aurantiacibacter xanthus</name>
    <dbReference type="NCBI Taxonomy" id="1784712"/>
    <lineage>
        <taxon>Bacteria</taxon>
        <taxon>Pseudomonadati</taxon>
        <taxon>Pseudomonadota</taxon>
        <taxon>Alphaproteobacteria</taxon>
        <taxon>Sphingomonadales</taxon>
        <taxon>Erythrobacteraceae</taxon>
        <taxon>Aurantiacibacter</taxon>
    </lineage>
</organism>
<evidence type="ECO:0000313" key="1">
    <source>
        <dbReference type="EMBL" id="RIV91183.1"/>
    </source>
</evidence>
<dbReference type="Proteomes" id="UP000265366">
    <property type="component" value="Unassembled WGS sequence"/>
</dbReference>
<accession>A0A3A1PCA2</accession>
<dbReference type="RefSeq" id="WP_119591718.1">
    <property type="nucleotide sequence ID" value="NZ_QXFM01000025.1"/>
</dbReference>
<dbReference type="AlphaFoldDB" id="A0A3A1PCA2"/>
<dbReference type="EMBL" id="QXFM01000025">
    <property type="protein sequence ID" value="RIV91183.1"/>
    <property type="molecule type" value="Genomic_DNA"/>
</dbReference>
<dbReference type="OrthoDB" id="7593673at2"/>